<keyword evidence="3" id="KW-0645">Protease</keyword>
<dbReference type="GO" id="GO:0006508">
    <property type="term" value="P:proteolysis"/>
    <property type="evidence" value="ECO:0007669"/>
    <property type="project" value="UniProtKB-KW"/>
</dbReference>
<dbReference type="InterPro" id="IPR009003">
    <property type="entry name" value="Peptidase_S1_PA"/>
</dbReference>
<reference evidence="14" key="1">
    <citation type="submission" date="2025-08" db="UniProtKB">
        <authorList>
            <consortium name="RefSeq"/>
        </authorList>
    </citation>
    <scope>IDENTIFICATION</scope>
    <source>
        <strain evidence="14">15112-1751.03</strain>
        <tissue evidence="14">Whole Adult</tissue>
    </source>
</reference>
<evidence type="ECO:0000259" key="12">
    <source>
        <dbReference type="PROSITE" id="PS50240"/>
    </source>
</evidence>
<dbReference type="AlphaFoldDB" id="A0A9C6T5D4"/>
<dbReference type="GO" id="GO:0005576">
    <property type="term" value="C:extracellular region"/>
    <property type="evidence" value="ECO:0007669"/>
    <property type="project" value="UniProtKB-SubCell"/>
</dbReference>
<accession>A0A9C6T5D4</accession>
<evidence type="ECO:0000256" key="9">
    <source>
        <dbReference type="ARBA" id="ARBA00036320"/>
    </source>
</evidence>
<keyword evidence="6" id="KW-0720">Serine protease</keyword>
<dbReference type="RefSeq" id="XP_051860137.1">
    <property type="nucleotide sequence ID" value="XM_052004177.1"/>
</dbReference>
<dbReference type="GO" id="GO:0004252">
    <property type="term" value="F:serine-type endopeptidase activity"/>
    <property type="evidence" value="ECO:0007669"/>
    <property type="project" value="UniProtKB-EC"/>
</dbReference>
<keyword evidence="13" id="KW-1185">Reference proteome</keyword>
<dbReference type="InterPro" id="IPR050430">
    <property type="entry name" value="Peptidase_S1"/>
</dbReference>
<sequence length="302" mass="33645">MLFLLLNCRLLCICLAFLLPHVECNFLELQRSKRIAEGILVTQQEKLRTSVVSLRSRSPQAYFGDNHFCSGCLLNDMFIIASARCVTHPSKIQLRPREIVIVAGTSIRLNHTVNTIQLVVTFSAVHVNFTMYNNNDIALLRTETVEQGNLFVNVLPSLVLPPPYGTHCTVMGWGRLFKDGPLASTLTMLDVELYTPEQCRQLIPQFGADMLCAGNLGEPNVVPVGPCPGDTGGPLFCNGSLTGIVSYTLGCAQRDFPSIYTNVHHHLDWIYEYLDRGGQPKLLHLQVHQLLLLLLLLLYCVV</sequence>
<dbReference type="Gene3D" id="2.40.10.10">
    <property type="entry name" value="Trypsin-like serine proteases"/>
    <property type="match status" value="1"/>
</dbReference>
<evidence type="ECO:0000256" key="2">
    <source>
        <dbReference type="ARBA" id="ARBA00007664"/>
    </source>
</evidence>
<evidence type="ECO:0000313" key="13">
    <source>
        <dbReference type="Proteomes" id="UP000515160"/>
    </source>
</evidence>
<dbReference type="InterPro" id="IPR043504">
    <property type="entry name" value="Peptidase_S1_PA_chymotrypsin"/>
</dbReference>
<evidence type="ECO:0000256" key="4">
    <source>
        <dbReference type="ARBA" id="ARBA00022729"/>
    </source>
</evidence>
<evidence type="ECO:0000256" key="7">
    <source>
        <dbReference type="ARBA" id="ARBA00023145"/>
    </source>
</evidence>
<dbReference type="PANTHER" id="PTHR24276">
    <property type="entry name" value="POLYSERASE-RELATED"/>
    <property type="match status" value="1"/>
</dbReference>
<dbReference type="Proteomes" id="UP000515160">
    <property type="component" value="Chromosome 3"/>
</dbReference>
<evidence type="ECO:0000256" key="10">
    <source>
        <dbReference type="ARBA" id="ARBA00038868"/>
    </source>
</evidence>
<evidence type="ECO:0000256" key="5">
    <source>
        <dbReference type="ARBA" id="ARBA00022801"/>
    </source>
</evidence>
<dbReference type="OrthoDB" id="10059102at2759"/>
<dbReference type="InterPro" id="IPR001254">
    <property type="entry name" value="Trypsin_dom"/>
</dbReference>
<dbReference type="InterPro" id="IPR001314">
    <property type="entry name" value="Peptidase_S1A"/>
</dbReference>
<dbReference type="Pfam" id="PF00089">
    <property type="entry name" value="Trypsin"/>
    <property type="match status" value="1"/>
</dbReference>
<dbReference type="GeneID" id="127565486"/>
<dbReference type="PRINTS" id="PR00722">
    <property type="entry name" value="CHYMOTRYPSIN"/>
</dbReference>
<dbReference type="EC" id="3.4.21.4" evidence="10"/>
<evidence type="ECO:0000313" key="14">
    <source>
        <dbReference type="RefSeq" id="XP_051860137.1"/>
    </source>
</evidence>
<keyword evidence="8" id="KW-1015">Disulfide bond</keyword>
<name>A0A9C6T5D4_DROAB</name>
<protein>
    <recommendedName>
        <fullName evidence="10">trypsin</fullName>
        <ecNumber evidence="10">3.4.21.4</ecNumber>
    </recommendedName>
</protein>
<evidence type="ECO:0000256" key="1">
    <source>
        <dbReference type="ARBA" id="ARBA00004239"/>
    </source>
</evidence>
<keyword evidence="4 11" id="KW-0732">Signal</keyword>
<comment type="subcellular location">
    <subcellularLocation>
        <location evidence="1">Secreted</location>
        <location evidence="1">Extracellular space</location>
    </subcellularLocation>
</comment>
<keyword evidence="7" id="KW-0865">Zymogen</keyword>
<feature type="signal peptide" evidence="11">
    <location>
        <begin position="1"/>
        <end position="24"/>
    </location>
</feature>
<comment type="similarity">
    <text evidence="2">Belongs to the peptidase S1 family.</text>
</comment>
<evidence type="ECO:0000256" key="3">
    <source>
        <dbReference type="ARBA" id="ARBA00022670"/>
    </source>
</evidence>
<dbReference type="SUPFAM" id="SSF50494">
    <property type="entry name" value="Trypsin-like serine proteases"/>
    <property type="match status" value="1"/>
</dbReference>
<organism evidence="13 14">
    <name type="scientific">Drosophila albomicans</name>
    <name type="common">Fruit fly</name>
    <dbReference type="NCBI Taxonomy" id="7291"/>
    <lineage>
        <taxon>Eukaryota</taxon>
        <taxon>Metazoa</taxon>
        <taxon>Ecdysozoa</taxon>
        <taxon>Arthropoda</taxon>
        <taxon>Hexapoda</taxon>
        <taxon>Insecta</taxon>
        <taxon>Pterygota</taxon>
        <taxon>Neoptera</taxon>
        <taxon>Endopterygota</taxon>
        <taxon>Diptera</taxon>
        <taxon>Brachycera</taxon>
        <taxon>Muscomorpha</taxon>
        <taxon>Ephydroidea</taxon>
        <taxon>Drosophilidae</taxon>
        <taxon>Drosophila</taxon>
    </lineage>
</organism>
<comment type="catalytic activity">
    <reaction evidence="9">
        <text>Preferential cleavage: Arg-|-Xaa, Lys-|-Xaa.</text>
        <dbReference type="EC" id="3.4.21.4"/>
    </reaction>
</comment>
<gene>
    <name evidence="14" type="primary">LOC127565486</name>
</gene>
<feature type="domain" description="Peptidase S1" evidence="12">
    <location>
        <begin position="35"/>
        <end position="275"/>
    </location>
</feature>
<keyword evidence="5" id="KW-0378">Hydrolase</keyword>
<dbReference type="CDD" id="cd00190">
    <property type="entry name" value="Tryp_SPc"/>
    <property type="match status" value="1"/>
</dbReference>
<dbReference type="SMART" id="SM00020">
    <property type="entry name" value="Tryp_SPc"/>
    <property type="match status" value="1"/>
</dbReference>
<proteinExistence type="inferred from homology"/>
<evidence type="ECO:0000256" key="11">
    <source>
        <dbReference type="SAM" id="SignalP"/>
    </source>
</evidence>
<evidence type="ECO:0000256" key="8">
    <source>
        <dbReference type="ARBA" id="ARBA00023157"/>
    </source>
</evidence>
<dbReference type="PANTHER" id="PTHR24276:SF91">
    <property type="entry name" value="AT26814P-RELATED"/>
    <property type="match status" value="1"/>
</dbReference>
<evidence type="ECO:0000256" key="6">
    <source>
        <dbReference type="ARBA" id="ARBA00022825"/>
    </source>
</evidence>
<dbReference type="PROSITE" id="PS50240">
    <property type="entry name" value="TRYPSIN_DOM"/>
    <property type="match status" value="1"/>
</dbReference>
<feature type="chain" id="PRO_5038409352" description="trypsin" evidence="11">
    <location>
        <begin position="25"/>
        <end position="302"/>
    </location>
</feature>